<evidence type="ECO:0000313" key="2">
    <source>
        <dbReference type="EMBL" id="MDP9904456.1"/>
    </source>
</evidence>
<comment type="caution">
    <text evidence="2">The sequence shown here is derived from an EMBL/GenBank/DDBJ whole genome shotgun (WGS) entry which is preliminary data.</text>
</comment>
<evidence type="ECO:0000256" key="1">
    <source>
        <dbReference type="SAM" id="MobiDB-lite"/>
    </source>
</evidence>
<sequence length="81" mass="8661">MNQSLPKENVLRISGAGADPIIVNFEGSEPVTVRLQIDAKCNCQDEGGASRPGSYAYSDPRGRTKPSNVIDAPSWPENMGV</sequence>
<protein>
    <submittedName>
        <fullName evidence="2">Uncharacterized protein</fullName>
    </submittedName>
</protein>
<keyword evidence="4" id="KW-1185">Reference proteome</keyword>
<dbReference type="EMBL" id="JAUSTF010000001">
    <property type="protein sequence ID" value="MDQ0178891.1"/>
    <property type="molecule type" value="Genomic_DNA"/>
</dbReference>
<reference evidence="2 4" key="1">
    <citation type="submission" date="2023-07" db="EMBL/GenBank/DDBJ databases">
        <title>Sorghum-associated microbial communities from plants grown in Nebraska, USA.</title>
        <authorList>
            <person name="Schachtman D."/>
        </authorList>
    </citation>
    <scope>NUCLEOTIDE SEQUENCE</scope>
    <source>
        <strain evidence="2">DS1006</strain>
        <strain evidence="3 4">DS1016</strain>
    </source>
</reference>
<dbReference type="RefSeq" id="WP_306960117.1">
    <property type="nucleotide sequence ID" value="NZ_JAUSRG010000002.1"/>
</dbReference>
<accession>A0AAW8DG83</accession>
<name>A0AAW8DG83_9MICC</name>
<evidence type="ECO:0000313" key="3">
    <source>
        <dbReference type="EMBL" id="MDQ0178891.1"/>
    </source>
</evidence>
<evidence type="ECO:0000313" key="4">
    <source>
        <dbReference type="Proteomes" id="UP001230951"/>
    </source>
</evidence>
<evidence type="ECO:0000313" key="5">
    <source>
        <dbReference type="Proteomes" id="UP001242995"/>
    </source>
</evidence>
<proteinExistence type="predicted"/>
<gene>
    <name evidence="2" type="ORF">J2S90_001402</name>
    <name evidence="3" type="ORF">J2S93_000298</name>
</gene>
<dbReference type="AlphaFoldDB" id="A0AAW8DG83"/>
<dbReference type="Proteomes" id="UP001242995">
    <property type="component" value="Unassembled WGS sequence"/>
</dbReference>
<organism evidence="2 5">
    <name type="scientific">Arthrobacter bambusae</name>
    <dbReference type="NCBI Taxonomy" id="1338426"/>
    <lineage>
        <taxon>Bacteria</taxon>
        <taxon>Bacillati</taxon>
        <taxon>Actinomycetota</taxon>
        <taxon>Actinomycetes</taxon>
        <taxon>Micrococcales</taxon>
        <taxon>Micrococcaceae</taxon>
        <taxon>Arthrobacter</taxon>
    </lineage>
</organism>
<dbReference type="Proteomes" id="UP001230951">
    <property type="component" value="Unassembled WGS sequence"/>
</dbReference>
<dbReference type="EMBL" id="JAUSRG010000002">
    <property type="protein sequence ID" value="MDP9904456.1"/>
    <property type="molecule type" value="Genomic_DNA"/>
</dbReference>
<feature type="region of interest" description="Disordered" evidence="1">
    <location>
        <begin position="43"/>
        <end position="81"/>
    </location>
</feature>